<keyword evidence="6" id="KW-1133">Transmembrane helix</keyword>
<keyword evidence="10 12" id="KW-0739">Sodium transport</keyword>
<reference evidence="13" key="2">
    <citation type="submission" date="2023-05" db="EMBL/GenBank/DDBJ databases">
        <authorList>
            <person name="Fouks B."/>
        </authorList>
    </citation>
    <scope>NUCLEOTIDE SEQUENCE</scope>
    <source>
        <strain evidence="13">Stay&amp;Tobe</strain>
        <tissue evidence="13">Testes</tissue>
    </source>
</reference>
<evidence type="ECO:0000256" key="3">
    <source>
        <dbReference type="ARBA" id="ARBA00022448"/>
    </source>
</evidence>
<evidence type="ECO:0000256" key="8">
    <source>
        <dbReference type="ARBA" id="ARBA00023065"/>
    </source>
</evidence>
<dbReference type="GO" id="GO:0016020">
    <property type="term" value="C:membrane"/>
    <property type="evidence" value="ECO:0007669"/>
    <property type="project" value="UniProtKB-SubCell"/>
</dbReference>
<keyword evidence="8 12" id="KW-0406">Ion transport</keyword>
<evidence type="ECO:0000256" key="1">
    <source>
        <dbReference type="ARBA" id="ARBA00004141"/>
    </source>
</evidence>
<dbReference type="GO" id="GO:0005272">
    <property type="term" value="F:sodium channel activity"/>
    <property type="evidence" value="ECO:0007669"/>
    <property type="project" value="UniProtKB-KW"/>
</dbReference>
<keyword evidence="9" id="KW-0472">Membrane</keyword>
<proteinExistence type="inferred from homology"/>
<reference evidence="13" key="1">
    <citation type="journal article" date="2023" name="IScience">
        <title>Live-bearing cockroach genome reveals convergent evolutionary mechanisms linked to viviparity in insects and beyond.</title>
        <authorList>
            <person name="Fouks B."/>
            <person name="Harrison M.C."/>
            <person name="Mikhailova A.A."/>
            <person name="Marchal E."/>
            <person name="English S."/>
            <person name="Carruthers M."/>
            <person name="Jennings E.C."/>
            <person name="Chiamaka E.L."/>
            <person name="Frigard R.A."/>
            <person name="Pippel M."/>
            <person name="Attardo G.M."/>
            <person name="Benoit J.B."/>
            <person name="Bornberg-Bauer E."/>
            <person name="Tobe S.S."/>
        </authorList>
    </citation>
    <scope>NUCLEOTIDE SEQUENCE</scope>
    <source>
        <strain evidence="13">Stay&amp;Tobe</strain>
    </source>
</reference>
<dbReference type="AlphaFoldDB" id="A0AAD7ZP19"/>
<keyword evidence="4 12" id="KW-0894">Sodium channel</keyword>
<evidence type="ECO:0000256" key="5">
    <source>
        <dbReference type="ARBA" id="ARBA00022692"/>
    </source>
</evidence>
<organism evidence="13 14">
    <name type="scientific">Diploptera punctata</name>
    <name type="common">Pacific beetle cockroach</name>
    <dbReference type="NCBI Taxonomy" id="6984"/>
    <lineage>
        <taxon>Eukaryota</taxon>
        <taxon>Metazoa</taxon>
        <taxon>Ecdysozoa</taxon>
        <taxon>Arthropoda</taxon>
        <taxon>Hexapoda</taxon>
        <taxon>Insecta</taxon>
        <taxon>Pterygota</taxon>
        <taxon>Neoptera</taxon>
        <taxon>Polyneoptera</taxon>
        <taxon>Dictyoptera</taxon>
        <taxon>Blattodea</taxon>
        <taxon>Blaberoidea</taxon>
        <taxon>Blaberidae</taxon>
        <taxon>Diplopterinae</taxon>
        <taxon>Diploptera</taxon>
    </lineage>
</organism>
<keyword evidence="14" id="KW-1185">Reference proteome</keyword>
<keyword evidence="7" id="KW-0915">Sodium</keyword>
<protein>
    <submittedName>
        <fullName evidence="13">Uncharacterized protein</fullName>
    </submittedName>
</protein>
<comment type="subcellular location">
    <subcellularLocation>
        <location evidence="1">Membrane</location>
        <topology evidence="1">Multi-pass membrane protein</topology>
    </subcellularLocation>
</comment>
<dbReference type="EMBL" id="JASPKZ010007444">
    <property type="protein sequence ID" value="KAJ9584210.1"/>
    <property type="molecule type" value="Genomic_DNA"/>
</dbReference>
<dbReference type="Pfam" id="PF00858">
    <property type="entry name" value="ASC"/>
    <property type="match status" value="1"/>
</dbReference>
<evidence type="ECO:0000256" key="7">
    <source>
        <dbReference type="ARBA" id="ARBA00023053"/>
    </source>
</evidence>
<evidence type="ECO:0000256" key="6">
    <source>
        <dbReference type="ARBA" id="ARBA00022989"/>
    </source>
</evidence>
<evidence type="ECO:0000256" key="12">
    <source>
        <dbReference type="RuleBase" id="RU000679"/>
    </source>
</evidence>
<name>A0AAD7ZP19_DIPPU</name>
<dbReference type="Gene3D" id="1.10.287.820">
    <property type="entry name" value="Acid-sensing ion channel domain"/>
    <property type="match status" value="1"/>
</dbReference>
<dbReference type="Proteomes" id="UP001233999">
    <property type="component" value="Unassembled WGS sequence"/>
</dbReference>
<comment type="caution">
    <text evidence="13">The sequence shown here is derived from an EMBL/GenBank/DDBJ whole genome shotgun (WGS) entry which is preliminary data.</text>
</comment>
<evidence type="ECO:0000256" key="9">
    <source>
        <dbReference type="ARBA" id="ARBA00023136"/>
    </source>
</evidence>
<sequence>MMLSVYPEYLETTTSVEELPIQKRGCILPEKTELIKFKHYSYNNCVAECRHNYTLQLCGCSPFFLPRRGNSSFCNCAVAAIGFKILGAQDEISIFVFKKNI</sequence>
<keyword evidence="11 12" id="KW-0407">Ion channel</keyword>
<evidence type="ECO:0000256" key="4">
    <source>
        <dbReference type="ARBA" id="ARBA00022461"/>
    </source>
</evidence>
<evidence type="ECO:0000313" key="13">
    <source>
        <dbReference type="EMBL" id="KAJ9584210.1"/>
    </source>
</evidence>
<evidence type="ECO:0000256" key="2">
    <source>
        <dbReference type="ARBA" id="ARBA00007193"/>
    </source>
</evidence>
<dbReference type="InterPro" id="IPR001873">
    <property type="entry name" value="ENaC"/>
</dbReference>
<accession>A0AAD7ZP19</accession>
<evidence type="ECO:0000256" key="10">
    <source>
        <dbReference type="ARBA" id="ARBA00023201"/>
    </source>
</evidence>
<evidence type="ECO:0000313" key="14">
    <source>
        <dbReference type="Proteomes" id="UP001233999"/>
    </source>
</evidence>
<keyword evidence="3 12" id="KW-0813">Transport</keyword>
<keyword evidence="5 12" id="KW-0812">Transmembrane</keyword>
<gene>
    <name evidence="13" type="ORF">L9F63_021445</name>
</gene>
<evidence type="ECO:0000256" key="11">
    <source>
        <dbReference type="ARBA" id="ARBA00023303"/>
    </source>
</evidence>
<comment type="similarity">
    <text evidence="2 12">Belongs to the amiloride-sensitive sodium channel (TC 1.A.6) family.</text>
</comment>